<name>A0A8J7KXC8_9ACTN</name>
<dbReference type="PANTHER" id="PTHR30405">
    <property type="entry name" value="TRANSPOSASE"/>
    <property type="match status" value="1"/>
</dbReference>
<comment type="similarity">
    <text evidence="1">In the C-terminal section; belongs to the transposase 35 family.</text>
</comment>
<evidence type="ECO:0000259" key="10">
    <source>
        <dbReference type="Pfam" id="PF12323"/>
    </source>
</evidence>
<evidence type="ECO:0000256" key="4">
    <source>
        <dbReference type="ARBA" id="ARBA00022723"/>
    </source>
</evidence>
<evidence type="ECO:0000256" key="6">
    <source>
        <dbReference type="ARBA" id="ARBA00023125"/>
    </source>
</evidence>
<keyword evidence="7" id="KW-0233">DNA recombination</keyword>
<evidence type="ECO:0000256" key="7">
    <source>
        <dbReference type="ARBA" id="ARBA00023172"/>
    </source>
</evidence>
<keyword evidence="5" id="KW-0862">Zinc</keyword>
<dbReference type="InterPro" id="IPR051399">
    <property type="entry name" value="RNA-guided_DNA_endo/Transpos"/>
</dbReference>
<dbReference type="InterPro" id="IPR010095">
    <property type="entry name" value="Cas12f1-like_TNB"/>
</dbReference>
<feature type="domain" description="Probable transposase IS891/IS1136/IS1341" evidence="8">
    <location>
        <begin position="53"/>
        <end position="160"/>
    </location>
</feature>
<dbReference type="EMBL" id="JADOUF010000001">
    <property type="protein sequence ID" value="MBG6137657.1"/>
    <property type="molecule type" value="Genomic_DNA"/>
</dbReference>
<dbReference type="GO" id="GO:0003677">
    <property type="term" value="F:DNA binding"/>
    <property type="evidence" value="ECO:0007669"/>
    <property type="project" value="UniProtKB-KW"/>
</dbReference>
<evidence type="ECO:0000256" key="1">
    <source>
        <dbReference type="ARBA" id="ARBA00008761"/>
    </source>
</evidence>
<keyword evidence="6" id="KW-0238">DNA-binding</keyword>
<evidence type="ECO:0000256" key="2">
    <source>
        <dbReference type="ARBA" id="ARBA00011044"/>
    </source>
</evidence>
<dbReference type="Pfam" id="PF07282">
    <property type="entry name" value="Cas12f1-like_TNB"/>
    <property type="match status" value="1"/>
</dbReference>
<dbReference type="Pfam" id="PF12323">
    <property type="entry name" value="HTH_OrfB_IS605"/>
    <property type="match status" value="1"/>
</dbReference>
<dbReference type="RefSeq" id="WP_197004499.1">
    <property type="nucleotide sequence ID" value="NZ_BONS01000024.1"/>
</dbReference>
<reference evidence="11" key="1">
    <citation type="submission" date="2020-11" db="EMBL/GenBank/DDBJ databases">
        <title>Sequencing the genomes of 1000 actinobacteria strains.</title>
        <authorList>
            <person name="Klenk H.-P."/>
        </authorList>
    </citation>
    <scope>NUCLEOTIDE SEQUENCE</scope>
    <source>
        <strain evidence="11">DSM 45356</strain>
    </source>
</reference>
<evidence type="ECO:0000313" key="12">
    <source>
        <dbReference type="Proteomes" id="UP000622552"/>
    </source>
</evidence>
<dbReference type="NCBIfam" id="TIGR01766">
    <property type="entry name" value="IS200/IS605 family accessory protein TnpB-like domain"/>
    <property type="match status" value="1"/>
</dbReference>
<dbReference type="GO" id="GO:0006310">
    <property type="term" value="P:DNA recombination"/>
    <property type="evidence" value="ECO:0007669"/>
    <property type="project" value="UniProtKB-KW"/>
</dbReference>
<protein>
    <submittedName>
        <fullName evidence="11">IS605 OrfB family transposase</fullName>
    </submittedName>
</protein>
<dbReference type="Pfam" id="PF01385">
    <property type="entry name" value="OrfB_IS605"/>
    <property type="match status" value="1"/>
</dbReference>
<dbReference type="PANTHER" id="PTHR30405:SF25">
    <property type="entry name" value="RNA-GUIDED DNA ENDONUCLEASE INSQ-RELATED"/>
    <property type="match status" value="1"/>
</dbReference>
<evidence type="ECO:0000259" key="8">
    <source>
        <dbReference type="Pfam" id="PF01385"/>
    </source>
</evidence>
<evidence type="ECO:0000256" key="5">
    <source>
        <dbReference type="ARBA" id="ARBA00022833"/>
    </source>
</evidence>
<dbReference type="InterPro" id="IPR021027">
    <property type="entry name" value="Transposase_put_HTH"/>
</dbReference>
<evidence type="ECO:0000259" key="9">
    <source>
        <dbReference type="Pfam" id="PF07282"/>
    </source>
</evidence>
<sequence>MSSRTVKRMYRYRFYPTETQAKELTRTFGCVRYVYNRVLAERSRLFLVESRVRALDPTDGRVGVDAGLTHLLTLSTGEKIDNPRHALAERRRLARAQQTLARKQKGSNNRVKARGRVARIHARIADRRSDLLHKVSTRLVRENQTVVIEDLAVHNMVKNRSLAYAISDAGWADLRRRIEYKSDWYGRELIVLNRWYPSTKLCSECGHLVDHVPLGTRSWTCPACNTAHDRDVNAARNILAAGLAERVNACGDHVSPPL</sequence>
<dbReference type="NCBIfam" id="NF040570">
    <property type="entry name" value="guided_TnpB"/>
    <property type="match status" value="1"/>
</dbReference>
<keyword evidence="12" id="KW-1185">Reference proteome</keyword>
<keyword evidence="3" id="KW-0815">Transposition</keyword>
<dbReference type="InterPro" id="IPR001959">
    <property type="entry name" value="Transposase"/>
</dbReference>
<gene>
    <name evidence="11" type="ORF">IW245_003851</name>
</gene>
<keyword evidence="4" id="KW-0479">Metal-binding</keyword>
<evidence type="ECO:0000313" key="11">
    <source>
        <dbReference type="EMBL" id="MBG6137657.1"/>
    </source>
</evidence>
<feature type="domain" description="Transposase putative helix-turn-helix" evidence="10">
    <location>
        <begin position="6"/>
        <end position="44"/>
    </location>
</feature>
<dbReference type="Proteomes" id="UP000622552">
    <property type="component" value="Unassembled WGS sequence"/>
</dbReference>
<dbReference type="AlphaFoldDB" id="A0A8J7KXC8"/>
<feature type="domain" description="Cas12f1-like TNB" evidence="9">
    <location>
        <begin position="171"/>
        <end position="238"/>
    </location>
</feature>
<accession>A0A8J7KXC8</accession>
<proteinExistence type="inferred from homology"/>
<dbReference type="GO" id="GO:0032196">
    <property type="term" value="P:transposition"/>
    <property type="evidence" value="ECO:0007669"/>
    <property type="project" value="UniProtKB-KW"/>
</dbReference>
<dbReference type="GO" id="GO:0046872">
    <property type="term" value="F:metal ion binding"/>
    <property type="evidence" value="ECO:0007669"/>
    <property type="project" value="UniProtKB-KW"/>
</dbReference>
<comment type="similarity">
    <text evidence="2">In the N-terminal section; belongs to the transposase 2 family.</text>
</comment>
<comment type="caution">
    <text evidence="11">The sequence shown here is derived from an EMBL/GenBank/DDBJ whole genome shotgun (WGS) entry which is preliminary data.</text>
</comment>
<evidence type="ECO:0000256" key="3">
    <source>
        <dbReference type="ARBA" id="ARBA00022578"/>
    </source>
</evidence>
<organism evidence="11 12">
    <name type="scientific">Longispora fulva</name>
    <dbReference type="NCBI Taxonomy" id="619741"/>
    <lineage>
        <taxon>Bacteria</taxon>
        <taxon>Bacillati</taxon>
        <taxon>Actinomycetota</taxon>
        <taxon>Actinomycetes</taxon>
        <taxon>Micromonosporales</taxon>
        <taxon>Micromonosporaceae</taxon>
        <taxon>Longispora</taxon>
    </lineage>
</organism>